<feature type="transmembrane region" description="Helical" evidence="9">
    <location>
        <begin position="12"/>
        <end position="35"/>
    </location>
</feature>
<evidence type="ECO:0000256" key="7">
    <source>
        <dbReference type="PROSITE-ProRule" id="PRU01360"/>
    </source>
</evidence>
<evidence type="ECO:0000313" key="11">
    <source>
        <dbReference type="EMBL" id="MFD1003322.1"/>
    </source>
</evidence>
<dbReference type="RefSeq" id="WP_377585876.1">
    <property type="nucleotide sequence ID" value="NZ_JBHTKA010000015.1"/>
</dbReference>
<comment type="subcellular location">
    <subcellularLocation>
        <location evidence="1 7">Cell outer membrane</location>
        <topology evidence="1 7">Multi-pass membrane protein</topology>
    </subcellularLocation>
</comment>
<comment type="similarity">
    <text evidence="7">Belongs to the TonB-dependent receptor family.</text>
</comment>
<dbReference type="PROSITE" id="PS52016">
    <property type="entry name" value="TONB_DEPENDENT_REC_3"/>
    <property type="match status" value="1"/>
</dbReference>
<dbReference type="InterPro" id="IPR023996">
    <property type="entry name" value="TonB-dep_OMP_SusC/RagA"/>
</dbReference>
<keyword evidence="2 7" id="KW-0813">Transport</keyword>
<dbReference type="SUPFAM" id="SSF49464">
    <property type="entry name" value="Carboxypeptidase regulatory domain-like"/>
    <property type="match status" value="1"/>
</dbReference>
<dbReference type="InterPro" id="IPR008969">
    <property type="entry name" value="CarboxyPept-like_regulatory"/>
</dbReference>
<sequence>MEKLLHVHRPLFLFIMRVAIIPIFIVVTCTGVVLATESKGQEALKKKISIEVKNQEMQVLLSKLEEVAGIRFIYSPEVIPVHKKVSIQANNDALGEVLQKILAPHRILFEAVENQIVLRKQEEAEPEANAADRILTGRIVDETNTPLPGVSVLIKGSTIGTTTDADGNYSLNIPSDHEGGLLVITFIGYATQEITIDTRTVIDIQMAPDIQSLQEVVVVGASLKEKDLTGAVVSVSEKTLSERPVTSVNEALQGRAAGVFIQNNPEPGGNATIRVRGNNSMQFGASPIYVVDGIVMERDFNMINLNDVASINVLKDASSTALYGSRGANGVVIITTKKGKSGEGKVSYDGWFGVQEFANRPPTLGARDILDLRIAAFEDSSIGRDFFDANPTATRQDFINYLSQPGGRIADYETETYANGKSYDWVDEITRSAFQQNHSLSFSGGTDKGSYYVSFGYADQEGLVQSSGYKRYTGRVNAEQNMKKWLKIGTNTSFTRSEEDLVDGKVFGVASGANPLLPFYHDSLKLAWGNNWDVNMENPFKSLTIDKDRSKNRIFTSNYISINPVKNLTLRTNFTIDLIDQEYYEYTPSGIQQAIRDSFRGRAVHNLDHVLNYQWDNSITYEKQFDRHLVSALIGTSMSRNQFKYTNLIARDFPTDDFGYNNLGAAFDKANFSLGSSITQSSLMSFFGRVNYEYDGKYLATVTARYDGSSRFAEGHKWGLFPSVALGWNITAEDFMADQQLFNLVKLRAGYGSVGNQNIPDYSFYSLYNASYSNGNVSWNSTGLRGTPNLTWEKQDQLNIGIDLGVLENRVQFTAEYFNINNSNLLMRRSLSPLTGYNQAIENIGEMTNKGLEFSVNALVVDAQDWKWNVTANLSKDKNKITKLYGNVDAIYNYGGFSGTEIQREGNFFLGQSLNTIYMLEFDRIIQESDMEYVNSLDLSGKTLKPGDILPKDQQPEGEEGHGVIDQNDKVIIGKKDPKFYGGFTSQVSWKGISLNAVFTYSYGAKATSGYYEGLMSGTGMSAAHEDMLDRWTPEHTNTTIPRATYDASIRYGAGETSWGIQDASFLRLASLTLAYDVPKPIINRVGITNLRIYTTGNNLTTWTKYKGYDPENGDWYPTARMFVLGLNLGF</sequence>
<evidence type="ECO:0000259" key="10">
    <source>
        <dbReference type="Pfam" id="PF07715"/>
    </source>
</evidence>
<evidence type="ECO:0000256" key="4">
    <source>
        <dbReference type="ARBA" id="ARBA00022692"/>
    </source>
</evidence>
<evidence type="ECO:0000256" key="5">
    <source>
        <dbReference type="ARBA" id="ARBA00023136"/>
    </source>
</evidence>
<gene>
    <name evidence="11" type="ORF">ACFQ21_28610</name>
</gene>
<dbReference type="NCBIfam" id="TIGR04056">
    <property type="entry name" value="OMP_RagA_SusC"/>
    <property type="match status" value="1"/>
</dbReference>
<dbReference type="Pfam" id="PF13715">
    <property type="entry name" value="CarbopepD_reg_2"/>
    <property type="match status" value="1"/>
</dbReference>
<dbReference type="Proteomes" id="UP001597112">
    <property type="component" value="Unassembled WGS sequence"/>
</dbReference>
<dbReference type="Gene3D" id="2.170.130.10">
    <property type="entry name" value="TonB-dependent receptor, plug domain"/>
    <property type="match status" value="1"/>
</dbReference>
<feature type="compositionally biased region" description="Basic and acidic residues" evidence="8">
    <location>
        <begin position="950"/>
        <end position="966"/>
    </location>
</feature>
<evidence type="ECO:0000256" key="9">
    <source>
        <dbReference type="SAM" id="Phobius"/>
    </source>
</evidence>
<keyword evidence="4 7" id="KW-0812">Transmembrane</keyword>
<feature type="domain" description="TonB-dependent receptor plug" evidence="10">
    <location>
        <begin position="225"/>
        <end position="331"/>
    </location>
</feature>
<evidence type="ECO:0000256" key="8">
    <source>
        <dbReference type="SAM" id="MobiDB-lite"/>
    </source>
</evidence>
<evidence type="ECO:0000256" key="6">
    <source>
        <dbReference type="ARBA" id="ARBA00023237"/>
    </source>
</evidence>
<dbReference type="InterPro" id="IPR037066">
    <property type="entry name" value="Plug_dom_sf"/>
</dbReference>
<evidence type="ECO:0000313" key="12">
    <source>
        <dbReference type="Proteomes" id="UP001597112"/>
    </source>
</evidence>
<keyword evidence="6 7" id="KW-0998">Cell outer membrane</keyword>
<keyword evidence="11" id="KW-0675">Receptor</keyword>
<dbReference type="Gene3D" id="2.40.170.20">
    <property type="entry name" value="TonB-dependent receptor, beta-barrel domain"/>
    <property type="match status" value="1"/>
</dbReference>
<dbReference type="InterPro" id="IPR036942">
    <property type="entry name" value="Beta-barrel_TonB_sf"/>
</dbReference>
<name>A0ABW3KBA9_9BACT</name>
<feature type="region of interest" description="Disordered" evidence="8">
    <location>
        <begin position="945"/>
        <end position="966"/>
    </location>
</feature>
<dbReference type="Gene3D" id="2.60.40.1120">
    <property type="entry name" value="Carboxypeptidase-like, regulatory domain"/>
    <property type="match status" value="1"/>
</dbReference>
<evidence type="ECO:0000256" key="1">
    <source>
        <dbReference type="ARBA" id="ARBA00004571"/>
    </source>
</evidence>
<organism evidence="11 12">
    <name type="scientific">Ohtaekwangia kribbensis</name>
    <dbReference type="NCBI Taxonomy" id="688913"/>
    <lineage>
        <taxon>Bacteria</taxon>
        <taxon>Pseudomonadati</taxon>
        <taxon>Bacteroidota</taxon>
        <taxon>Cytophagia</taxon>
        <taxon>Cytophagales</taxon>
        <taxon>Fulvivirgaceae</taxon>
        <taxon>Ohtaekwangia</taxon>
    </lineage>
</organism>
<dbReference type="SUPFAM" id="SSF56935">
    <property type="entry name" value="Porins"/>
    <property type="match status" value="1"/>
</dbReference>
<comment type="caution">
    <text evidence="11">The sequence shown here is derived from an EMBL/GenBank/DDBJ whole genome shotgun (WGS) entry which is preliminary data.</text>
</comment>
<reference evidence="12" key="1">
    <citation type="journal article" date="2019" name="Int. J. Syst. Evol. Microbiol.">
        <title>The Global Catalogue of Microorganisms (GCM) 10K type strain sequencing project: providing services to taxonomists for standard genome sequencing and annotation.</title>
        <authorList>
            <consortium name="The Broad Institute Genomics Platform"/>
            <consortium name="The Broad Institute Genome Sequencing Center for Infectious Disease"/>
            <person name="Wu L."/>
            <person name="Ma J."/>
        </authorList>
    </citation>
    <scope>NUCLEOTIDE SEQUENCE [LARGE SCALE GENOMIC DNA]</scope>
    <source>
        <strain evidence="12">CCUG 58938</strain>
    </source>
</reference>
<proteinExistence type="inferred from homology"/>
<evidence type="ECO:0000256" key="2">
    <source>
        <dbReference type="ARBA" id="ARBA00022448"/>
    </source>
</evidence>
<dbReference type="NCBIfam" id="TIGR04057">
    <property type="entry name" value="SusC_RagA_signa"/>
    <property type="match status" value="1"/>
</dbReference>
<dbReference type="Pfam" id="PF07715">
    <property type="entry name" value="Plug"/>
    <property type="match status" value="1"/>
</dbReference>
<dbReference type="InterPro" id="IPR012910">
    <property type="entry name" value="Plug_dom"/>
</dbReference>
<dbReference type="InterPro" id="IPR039426">
    <property type="entry name" value="TonB-dep_rcpt-like"/>
</dbReference>
<protein>
    <submittedName>
        <fullName evidence="11">TonB-dependent receptor</fullName>
    </submittedName>
</protein>
<evidence type="ECO:0000256" key="3">
    <source>
        <dbReference type="ARBA" id="ARBA00022452"/>
    </source>
</evidence>
<dbReference type="InterPro" id="IPR023997">
    <property type="entry name" value="TonB-dep_OMP_SusC/RagA_CS"/>
</dbReference>
<keyword evidence="12" id="KW-1185">Reference proteome</keyword>
<dbReference type="EMBL" id="JBHTKA010000015">
    <property type="protein sequence ID" value="MFD1003322.1"/>
    <property type="molecule type" value="Genomic_DNA"/>
</dbReference>
<keyword evidence="5 7" id="KW-0472">Membrane</keyword>
<keyword evidence="9" id="KW-1133">Transmembrane helix</keyword>
<keyword evidence="3 7" id="KW-1134">Transmembrane beta strand</keyword>
<accession>A0ABW3KBA9</accession>